<protein>
    <submittedName>
        <fullName evidence="1">Uncharacterized protein</fullName>
    </submittedName>
</protein>
<organism evidence="1 2">
    <name type="scientific">Wickerhamomyces pijperi</name>
    <name type="common">Yeast</name>
    <name type="synonym">Pichia pijperi</name>
    <dbReference type="NCBI Taxonomy" id="599730"/>
    <lineage>
        <taxon>Eukaryota</taxon>
        <taxon>Fungi</taxon>
        <taxon>Dikarya</taxon>
        <taxon>Ascomycota</taxon>
        <taxon>Saccharomycotina</taxon>
        <taxon>Saccharomycetes</taxon>
        <taxon>Phaffomycetales</taxon>
        <taxon>Wickerhamomycetaceae</taxon>
        <taxon>Wickerhamomyces</taxon>
    </lineage>
</organism>
<evidence type="ECO:0000313" key="2">
    <source>
        <dbReference type="Proteomes" id="UP000774326"/>
    </source>
</evidence>
<gene>
    <name evidence="1" type="ORF">WICPIJ_005007</name>
</gene>
<dbReference type="AlphaFoldDB" id="A0A9P8TMD7"/>
<comment type="caution">
    <text evidence="1">The sequence shown here is derived from an EMBL/GenBank/DDBJ whole genome shotgun (WGS) entry which is preliminary data.</text>
</comment>
<name>A0A9P8TMD7_WICPI</name>
<dbReference type="Proteomes" id="UP000774326">
    <property type="component" value="Unassembled WGS sequence"/>
</dbReference>
<dbReference type="EMBL" id="JAEUBG010002825">
    <property type="protein sequence ID" value="KAH3684035.1"/>
    <property type="molecule type" value="Genomic_DNA"/>
</dbReference>
<reference evidence="1" key="1">
    <citation type="journal article" date="2021" name="Open Biol.">
        <title>Shared evolutionary footprints suggest mitochondrial oxidative damage underlies multiple complex I losses in fungi.</title>
        <authorList>
            <person name="Schikora-Tamarit M.A."/>
            <person name="Marcet-Houben M."/>
            <person name="Nosek J."/>
            <person name="Gabaldon T."/>
        </authorList>
    </citation>
    <scope>NUCLEOTIDE SEQUENCE</scope>
    <source>
        <strain evidence="1">CBS2887</strain>
    </source>
</reference>
<proteinExistence type="predicted"/>
<sequence length="93" mass="10749">MMIVFGPNLTKAGSQPLNMNKGPSFLNEFLIMDKTGSWWVLFIIRVFKTSTGEQIVVAIRPDKMEERKKRLLDFSENWKCATSEDLIKSYETT</sequence>
<accession>A0A9P8TMD7</accession>
<evidence type="ECO:0000313" key="1">
    <source>
        <dbReference type="EMBL" id="KAH3684035.1"/>
    </source>
</evidence>
<reference evidence="1" key="2">
    <citation type="submission" date="2021-01" db="EMBL/GenBank/DDBJ databases">
        <authorList>
            <person name="Schikora-Tamarit M.A."/>
        </authorList>
    </citation>
    <scope>NUCLEOTIDE SEQUENCE</scope>
    <source>
        <strain evidence="1">CBS2887</strain>
    </source>
</reference>
<keyword evidence="2" id="KW-1185">Reference proteome</keyword>